<evidence type="ECO:0000313" key="1">
    <source>
        <dbReference type="EMBL" id="GAA4823779.1"/>
    </source>
</evidence>
<dbReference type="SFLD" id="SFLDS00003">
    <property type="entry name" value="Haloacid_Dehalogenase"/>
    <property type="match status" value="1"/>
</dbReference>
<dbReference type="PANTHER" id="PTHR47829:SF1">
    <property type="entry name" value="HAD FAMILY PHOSPHATASE"/>
    <property type="match status" value="1"/>
</dbReference>
<dbReference type="NCBIfam" id="TIGR01509">
    <property type="entry name" value="HAD-SF-IA-v3"/>
    <property type="match status" value="1"/>
</dbReference>
<dbReference type="NCBIfam" id="TIGR01549">
    <property type="entry name" value="HAD-SF-IA-v1"/>
    <property type="match status" value="1"/>
</dbReference>
<reference evidence="2" key="1">
    <citation type="journal article" date="2019" name="Int. J. Syst. Evol. Microbiol.">
        <title>The Global Catalogue of Microorganisms (GCM) 10K type strain sequencing project: providing services to taxonomists for standard genome sequencing and annotation.</title>
        <authorList>
            <consortium name="The Broad Institute Genomics Platform"/>
            <consortium name="The Broad Institute Genome Sequencing Center for Infectious Disease"/>
            <person name="Wu L."/>
            <person name="Ma J."/>
        </authorList>
    </citation>
    <scope>NUCLEOTIDE SEQUENCE [LARGE SCALE GENOMIC DNA]</scope>
    <source>
        <strain evidence="2">JCM 18542</strain>
    </source>
</reference>
<dbReference type="PANTHER" id="PTHR47829">
    <property type="entry name" value="HYDROLASE, PUTATIVE (AFU_ORTHOLOGUE AFUA_1G12880)-RELATED"/>
    <property type="match status" value="1"/>
</dbReference>
<dbReference type="SFLD" id="SFLDG01129">
    <property type="entry name" value="C1.5:_HAD__Beta-PGM__Phosphata"/>
    <property type="match status" value="1"/>
</dbReference>
<comment type="caution">
    <text evidence="1">The sequence shown here is derived from an EMBL/GenBank/DDBJ whole genome shotgun (WGS) entry which is preliminary data.</text>
</comment>
<dbReference type="CDD" id="cd02603">
    <property type="entry name" value="HAD_sEH-N_like"/>
    <property type="match status" value="1"/>
</dbReference>
<dbReference type="SUPFAM" id="SSF56784">
    <property type="entry name" value="HAD-like"/>
    <property type="match status" value="1"/>
</dbReference>
<dbReference type="InterPro" id="IPR006439">
    <property type="entry name" value="HAD-SF_hydro_IA"/>
</dbReference>
<keyword evidence="2" id="KW-1185">Reference proteome</keyword>
<dbReference type="EMBL" id="BAABKQ010000001">
    <property type="protein sequence ID" value="GAA4823779.1"/>
    <property type="molecule type" value="Genomic_DNA"/>
</dbReference>
<name>A0ABP9D5Y0_9ACTN</name>
<accession>A0ABP9D5Y0</accession>
<organism evidence="1 2">
    <name type="scientific">Tomitella cavernea</name>
    <dbReference type="NCBI Taxonomy" id="1387982"/>
    <lineage>
        <taxon>Bacteria</taxon>
        <taxon>Bacillati</taxon>
        <taxon>Actinomycetota</taxon>
        <taxon>Actinomycetes</taxon>
        <taxon>Mycobacteriales</taxon>
        <taxon>Tomitella</taxon>
    </lineage>
</organism>
<dbReference type="Gene3D" id="3.40.50.1000">
    <property type="entry name" value="HAD superfamily/HAD-like"/>
    <property type="match status" value="1"/>
</dbReference>
<sequence length="211" mass="22463">MDGASASQVTAVFVDFGGVLTTSVLDSFAEFGAQYGQPDLPVRLLTTDEASRRLISEHERGLIGADEFEQGFAKRLRAHGVDVAADGLQERMKAGLRPDEAMTALVMGLRSAGVPVALVSNAFGRDSYAGVDLDALADAVVVSSDVGVRKPSRKMYEVACERLAVAPEQAVMIDDLQQNLDGAARLGIAGVLHTSARDTERQLAERFGITR</sequence>
<dbReference type="InterPro" id="IPR023214">
    <property type="entry name" value="HAD_sf"/>
</dbReference>
<dbReference type="GO" id="GO:0016787">
    <property type="term" value="F:hydrolase activity"/>
    <property type="evidence" value="ECO:0007669"/>
    <property type="project" value="UniProtKB-KW"/>
</dbReference>
<dbReference type="InterPro" id="IPR052898">
    <property type="entry name" value="ACAD10-like"/>
</dbReference>
<gene>
    <name evidence="1" type="ORF">GCM10023353_35780</name>
</gene>
<proteinExistence type="predicted"/>
<evidence type="ECO:0000313" key="2">
    <source>
        <dbReference type="Proteomes" id="UP001500839"/>
    </source>
</evidence>
<dbReference type="Proteomes" id="UP001500839">
    <property type="component" value="Unassembled WGS sequence"/>
</dbReference>
<dbReference type="InterPro" id="IPR036412">
    <property type="entry name" value="HAD-like_sf"/>
</dbReference>
<keyword evidence="1" id="KW-0378">Hydrolase</keyword>
<protein>
    <submittedName>
        <fullName evidence="1">HAD-IA family hydrolase</fullName>
    </submittedName>
</protein>
<dbReference type="Pfam" id="PF00702">
    <property type="entry name" value="Hydrolase"/>
    <property type="match status" value="1"/>
</dbReference>